<organism evidence="1 2">
    <name type="scientific">Bradyrhizobium vignae</name>
    <dbReference type="NCBI Taxonomy" id="1549949"/>
    <lineage>
        <taxon>Bacteria</taxon>
        <taxon>Pseudomonadati</taxon>
        <taxon>Pseudomonadota</taxon>
        <taxon>Alphaproteobacteria</taxon>
        <taxon>Hyphomicrobiales</taxon>
        <taxon>Nitrobacteraceae</taxon>
        <taxon>Bradyrhizobium</taxon>
    </lineage>
</organism>
<comment type="caution">
    <text evidence="1">The sequence shown here is derived from an EMBL/GenBank/DDBJ whole genome shotgun (WGS) entry which is preliminary data.</text>
</comment>
<evidence type="ECO:0008006" key="3">
    <source>
        <dbReference type="Google" id="ProtNLM"/>
    </source>
</evidence>
<gene>
    <name evidence="1" type="ORF">JWS04_28520</name>
</gene>
<reference evidence="1 2" key="1">
    <citation type="submission" date="2021-03" db="EMBL/GenBank/DDBJ databases">
        <title>Genome Sequence of Bradyrhizobium vignae strain ISRA400.</title>
        <authorList>
            <person name="Tisa L.S."/>
            <person name="Svistoonoff S."/>
            <person name="Hocher V."/>
            <person name="Fall S."/>
            <person name="Zaiya A."/>
            <person name="Naing D."/>
            <person name="Niang N."/>
            <person name="Diouf A."/>
            <person name="Dasylva M.C."/>
            <person name="Toure O."/>
            <person name="Gueye M."/>
            <person name="Gully D."/>
            <person name="Tisseyre P."/>
            <person name="Simpson S."/>
            <person name="Morris K."/>
            <person name="Thomas W.K."/>
        </authorList>
    </citation>
    <scope>NUCLEOTIDE SEQUENCE [LARGE SCALE GENOMIC DNA]</scope>
    <source>
        <strain evidence="1 2">ISRA400</strain>
    </source>
</reference>
<dbReference type="EMBL" id="JAGIKT010000072">
    <property type="protein sequence ID" value="MBP0114942.1"/>
    <property type="molecule type" value="Genomic_DNA"/>
</dbReference>
<protein>
    <recommendedName>
        <fullName evidence="3">Transposase</fullName>
    </recommendedName>
</protein>
<name>A0ABS4A3F3_9BRAD</name>
<proteinExistence type="predicted"/>
<accession>A0ABS4A3F3</accession>
<dbReference type="Proteomes" id="UP000669317">
    <property type="component" value="Unassembled WGS sequence"/>
</dbReference>
<keyword evidence="2" id="KW-1185">Reference proteome</keyword>
<evidence type="ECO:0000313" key="2">
    <source>
        <dbReference type="Proteomes" id="UP000669317"/>
    </source>
</evidence>
<dbReference type="RefSeq" id="WP_209296219.1">
    <property type="nucleotide sequence ID" value="NZ_JAGIKT010000072.1"/>
</dbReference>
<sequence length="93" mass="9831">MARRYAWADVSARAIGDAPNGHWKMTTILAGLTCEGLIASVVRDGPINAECFLAYVEQTLSPRAAPGQHGDPHNLSSRKNEEAACLIAGAARA</sequence>
<evidence type="ECO:0000313" key="1">
    <source>
        <dbReference type="EMBL" id="MBP0114942.1"/>
    </source>
</evidence>